<gene>
    <name evidence="1" type="ORF">IHE45_17G006100</name>
</gene>
<reference evidence="2" key="1">
    <citation type="journal article" date="2022" name="Nat. Commun.">
        <title>Chromosome evolution and the genetic basis of agronomically important traits in greater yam.</title>
        <authorList>
            <person name="Bredeson J.V."/>
            <person name="Lyons J.B."/>
            <person name="Oniyinde I.O."/>
            <person name="Okereke N.R."/>
            <person name="Kolade O."/>
            <person name="Nnabue I."/>
            <person name="Nwadili C.O."/>
            <person name="Hribova E."/>
            <person name="Parker M."/>
            <person name="Nwogha J."/>
            <person name="Shu S."/>
            <person name="Carlson J."/>
            <person name="Kariba R."/>
            <person name="Muthemba S."/>
            <person name="Knop K."/>
            <person name="Barton G.J."/>
            <person name="Sherwood A.V."/>
            <person name="Lopez-Montes A."/>
            <person name="Asiedu R."/>
            <person name="Jamnadass R."/>
            <person name="Muchugi A."/>
            <person name="Goodstein D."/>
            <person name="Egesi C.N."/>
            <person name="Featherston J."/>
            <person name="Asfaw A."/>
            <person name="Simpson G.G."/>
            <person name="Dolezel J."/>
            <person name="Hendre P.S."/>
            <person name="Van Deynze A."/>
            <person name="Kumar P.L."/>
            <person name="Obidiegwu J.E."/>
            <person name="Bhattacharjee R."/>
            <person name="Rokhsar D.S."/>
        </authorList>
    </citation>
    <scope>NUCLEOTIDE SEQUENCE [LARGE SCALE GENOMIC DNA]</scope>
    <source>
        <strain evidence="2">cv. TDa95/00328</strain>
    </source>
</reference>
<name>A0ACB7UA66_DIOAL</name>
<protein>
    <submittedName>
        <fullName evidence="1">Non-specific serine/threonine protein kinase protein</fullName>
        <ecNumber evidence="1">2.7.11.1</ecNumber>
    </submittedName>
</protein>
<keyword evidence="1" id="KW-0808">Transferase</keyword>
<evidence type="ECO:0000313" key="2">
    <source>
        <dbReference type="Proteomes" id="UP000827976"/>
    </source>
</evidence>
<organism evidence="1 2">
    <name type="scientific">Dioscorea alata</name>
    <name type="common">Purple yam</name>
    <dbReference type="NCBI Taxonomy" id="55571"/>
    <lineage>
        <taxon>Eukaryota</taxon>
        <taxon>Viridiplantae</taxon>
        <taxon>Streptophyta</taxon>
        <taxon>Embryophyta</taxon>
        <taxon>Tracheophyta</taxon>
        <taxon>Spermatophyta</taxon>
        <taxon>Magnoliopsida</taxon>
        <taxon>Liliopsida</taxon>
        <taxon>Dioscoreales</taxon>
        <taxon>Dioscoreaceae</taxon>
        <taxon>Dioscorea</taxon>
    </lineage>
</organism>
<accession>A0ACB7UA66</accession>
<evidence type="ECO:0000313" key="1">
    <source>
        <dbReference type="EMBL" id="KAH7657212.1"/>
    </source>
</evidence>
<dbReference type="Proteomes" id="UP000827976">
    <property type="component" value="Chromosome 17"/>
</dbReference>
<keyword evidence="1" id="KW-0418">Kinase</keyword>
<sequence>METKTSILFLLLLCSNWVLSLMIALTAETTLHANETDRFALLAFKSGITSDPTGALNSWNNTISVCDWEGVSCRDKHLQRVTSLNLSYQGLQGSISPFIGNLSFLRSVLLMNNALYGDIPSEFGQLQQLRLLNLSFNSLNGAIPANLSLCSELITIQLENNQLTGIIPAELGCMRKLESLNLEKNNLTGVIPPSLANLSSLSEVSFFSNRLQGNIPEEFGSLTKLEVFEASRNMLSGKIPTQFFNLSSLNTFAAASNNLHGRLSSVEIKLQKLQALYLGGNQFTGTIPASLTNISSLWELDISQNSFSGKIPTGFGGLQNLVFFNVILNQLEASTPGDWEFIDSLTNCTQLQFLGFGINKMGGTLPGSVVNLSTTLQVLAIGYNPMTGSLPAEIQNLINLNSLDVSTCNLRGEIPAEIGKLSNLQWLGLSSNKFTGQIPTSIGNLTQLNMLNFSWNSFEGHLPTTLGNLQKLSLLDLSHNTFTGEIPKEVVTLPYISQYIDLSYNQLEGSLPLEISNLKKLGQLGISGNKLSGEIPATIGLCESMEILALDNNLFRGTIPAALSDMKGLRKLYLSHNNLSGLVPPSLSKLRGLEKLDLSHNNLSGTIPESLQNLNFLFFLNLSYNNFHGEVPVNGVFANSTAISLSGNEGLCGGILQLHLPACPPETNQDRKGQYVWLKIIIPIAIAVIFLSIFSLAYWKRKLRKKSLVISPLEEERYPRVTYAELDKTTGGFSSDNFIGSGRYGTVYKGSLDNGRTMVAVKVFKLQNRGASKSFLAECKALRAIRHRNLIKIITSCSSVDRQGRDFKALVFEYMPNGSLDQWLHPEDHSHHQQMNHLNLIQRVNIAIGIANALDYLHHNCQPPMVHCDLKPSNVLLNSEMDAIVADFGISKFLCEVVSEPLQDSSFSIAIKGTVGYVAPGNLLTLSHLNI</sequence>
<keyword evidence="2" id="KW-1185">Reference proteome</keyword>
<comment type="caution">
    <text evidence="1">The sequence shown here is derived from an EMBL/GenBank/DDBJ whole genome shotgun (WGS) entry which is preliminary data.</text>
</comment>
<dbReference type="EC" id="2.7.11.1" evidence="1"/>
<dbReference type="EMBL" id="CM037027">
    <property type="protein sequence ID" value="KAH7657212.1"/>
    <property type="molecule type" value="Genomic_DNA"/>
</dbReference>
<proteinExistence type="predicted"/>
<keyword evidence="1" id="KW-0723">Serine/threonine-protein kinase</keyword>